<dbReference type="AlphaFoldDB" id="A0AAD7E3V2"/>
<dbReference type="EMBL" id="JARJCW010000004">
    <property type="protein sequence ID" value="KAJ7226038.1"/>
    <property type="molecule type" value="Genomic_DNA"/>
</dbReference>
<feature type="region of interest" description="Disordered" evidence="1">
    <location>
        <begin position="177"/>
        <end position="228"/>
    </location>
</feature>
<feature type="compositionally biased region" description="Polar residues" evidence="1">
    <location>
        <begin position="317"/>
        <end position="326"/>
    </location>
</feature>
<proteinExistence type="predicted"/>
<comment type="caution">
    <text evidence="2">The sequence shown here is derived from an EMBL/GenBank/DDBJ whole genome shotgun (WGS) entry which is preliminary data.</text>
</comment>
<reference evidence="2" key="1">
    <citation type="submission" date="2023-03" db="EMBL/GenBank/DDBJ databases">
        <title>Massive genome expansion in bonnet fungi (Mycena s.s.) driven by repeated elements and novel gene families across ecological guilds.</title>
        <authorList>
            <consortium name="Lawrence Berkeley National Laboratory"/>
            <person name="Harder C.B."/>
            <person name="Miyauchi S."/>
            <person name="Viragh M."/>
            <person name="Kuo A."/>
            <person name="Thoen E."/>
            <person name="Andreopoulos B."/>
            <person name="Lu D."/>
            <person name="Skrede I."/>
            <person name="Drula E."/>
            <person name="Henrissat B."/>
            <person name="Morin E."/>
            <person name="Kohler A."/>
            <person name="Barry K."/>
            <person name="LaButti K."/>
            <person name="Morin E."/>
            <person name="Salamov A."/>
            <person name="Lipzen A."/>
            <person name="Mereny Z."/>
            <person name="Hegedus B."/>
            <person name="Baldrian P."/>
            <person name="Stursova M."/>
            <person name="Weitz H."/>
            <person name="Taylor A."/>
            <person name="Grigoriev I.V."/>
            <person name="Nagy L.G."/>
            <person name="Martin F."/>
            <person name="Kauserud H."/>
        </authorList>
    </citation>
    <scope>NUCLEOTIDE SEQUENCE</scope>
    <source>
        <strain evidence="2">9144</strain>
    </source>
</reference>
<evidence type="ECO:0000313" key="3">
    <source>
        <dbReference type="Proteomes" id="UP001219525"/>
    </source>
</evidence>
<keyword evidence="3" id="KW-1185">Reference proteome</keyword>
<evidence type="ECO:0000313" key="2">
    <source>
        <dbReference type="EMBL" id="KAJ7226038.1"/>
    </source>
</evidence>
<organism evidence="2 3">
    <name type="scientific">Mycena pura</name>
    <dbReference type="NCBI Taxonomy" id="153505"/>
    <lineage>
        <taxon>Eukaryota</taxon>
        <taxon>Fungi</taxon>
        <taxon>Dikarya</taxon>
        <taxon>Basidiomycota</taxon>
        <taxon>Agaricomycotina</taxon>
        <taxon>Agaricomycetes</taxon>
        <taxon>Agaricomycetidae</taxon>
        <taxon>Agaricales</taxon>
        <taxon>Marasmiineae</taxon>
        <taxon>Mycenaceae</taxon>
        <taxon>Mycena</taxon>
    </lineage>
</organism>
<accession>A0AAD7E3V2</accession>
<evidence type="ECO:0000256" key="1">
    <source>
        <dbReference type="SAM" id="MobiDB-lite"/>
    </source>
</evidence>
<dbReference type="Proteomes" id="UP001219525">
    <property type="component" value="Unassembled WGS sequence"/>
</dbReference>
<gene>
    <name evidence="2" type="ORF">GGX14DRAFT_386730</name>
</gene>
<feature type="compositionally biased region" description="Basic and acidic residues" evidence="1">
    <location>
        <begin position="360"/>
        <end position="370"/>
    </location>
</feature>
<sequence>MNNNYAFPPYGAYGQPGGQYWPPYTINTTSPMQGLEFVHYSNAAPLQLATPQAPRPALHPIDQNTPDAPQVTAGTRRGPTAAWSANELFNLIQVAIAIKFYAAPHGTWAARDQELVAEARKLGIKGSAPVLKKTLGHLLASHEGLAAPPEIVNTILESSKRDTFGARLDVLLHDKEENEGKTDAERAKAKKKADEDKKGGNAIRKASLLRSRRASPSQEASGDDDSDVEVSAPLRLWTPPASASATTDSEVDYALDAYDTSLISTDSDPADASIDLAPTPALDLDIAGPASSPLADVTSAAATPRSPLHSIPRDNASDNTSESSSHGKTKSAKVDKKTSKKRKAKDGLPRQGEQGAGEISGRHVGADEGR</sequence>
<feature type="region of interest" description="Disordered" evidence="1">
    <location>
        <begin position="282"/>
        <end position="370"/>
    </location>
</feature>
<name>A0AAD7E3V2_9AGAR</name>
<feature type="compositionally biased region" description="Basic and acidic residues" evidence="1">
    <location>
        <begin position="177"/>
        <end position="199"/>
    </location>
</feature>
<protein>
    <submittedName>
        <fullName evidence="2">Uncharacterized protein</fullName>
    </submittedName>
</protein>